<dbReference type="PIRSF" id="PIRSF002583">
    <property type="entry name" value="Hsp90"/>
    <property type="match status" value="1"/>
</dbReference>
<feature type="binding site" evidence="8">
    <location>
        <position position="82"/>
    </location>
    <ligand>
        <name>ATP</name>
        <dbReference type="ChEBI" id="CHEBI:30616"/>
    </ligand>
</feature>
<evidence type="ECO:0000256" key="5">
    <source>
        <dbReference type="ARBA" id="ARBA00023016"/>
    </source>
</evidence>
<feature type="binding site" evidence="8">
    <location>
        <position position="31"/>
    </location>
    <ligand>
        <name>ATP</name>
        <dbReference type="ChEBI" id="CHEBI:30616"/>
    </ligand>
</feature>
<keyword evidence="3 7" id="KW-0547">Nucleotide-binding</keyword>
<dbReference type="AlphaFoldDB" id="A0A366EGW1"/>
<dbReference type="RefSeq" id="WP_079709609.1">
    <property type="nucleotide sequence ID" value="NZ_BAABQN010000001.1"/>
</dbReference>
<dbReference type="Gene3D" id="3.40.50.11260">
    <property type="match status" value="1"/>
</dbReference>
<feature type="binding site" evidence="8">
    <location>
        <position position="167"/>
    </location>
    <ligand>
        <name>ATP</name>
        <dbReference type="ChEBI" id="CHEBI:30616"/>
    </ligand>
</feature>
<dbReference type="FunFam" id="3.40.50.11260:FF:000008">
    <property type="entry name" value="Chaperone protein HtpG"/>
    <property type="match status" value="1"/>
</dbReference>
<dbReference type="GO" id="GO:0051082">
    <property type="term" value="F:unfolded protein binding"/>
    <property type="evidence" value="ECO:0007669"/>
    <property type="project" value="UniProtKB-UniRule"/>
</dbReference>
<dbReference type="InterPro" id="IPR036890">
    <property type="entry name" value="HATPase_C_sf"/>
</dbReference>
<dbReference type="InterPro" id="IPR019805">
    <property type="entry name" value="Heat_shock_protein_90_CS"/>
</dbReference>
<dbReference type="SUPFAM" id="SSF54211">
    <property type="entry name" value="Ribosomal protein S5 domain 2-like"/>
    <property type="match status" value="1"/>
</dbReference>
<name>A0A366EGW1_9BACI</name>
<proteinExistence type="inferred from homology"/>
<dbReference type="InterPro" id="IPR020568">
    <property type="entry name" value="Ribosomal_Su5_D2-typ_SF"/>
</dbReference>
<dbReference type="NCBIfam" id="NF003555">
    <property type="entry name" value="PRK05218.1"/>
    <property type="match status" value="1"/>
</dbReference>
<keyword evidence="4 7" id="KW-0067">ATP-binding</keyword>
<dbReference type="Gene3D" id="3.30.230.80">
    <property type="match status" value="1"/>
</dbReference>
<dbReference type="InterPro" id="IPR037196">
    <property type="entry name" value="HSP90_C"/>
</dbReference>
<keyword evidence="2 7" id="KW-0963">Cytoplasm</keyword>
<comment type="similarity">
    <text evidence="1 7">Belongs to the heat shock protein 90 family.</text>
</comment>
<dbReference type="PANTHER" id="PTHR11528">
    <property type="entry name" value="HEAT SHOCK PROTEIN 90 FAMILY MEMBER"/>
    <property type="match status" value="1"/>
</dbReference>
<feature type="binding site" evidence="8">
    <location>
        <begin position="117"/>
        <end position="122"/>
    </location>
    <ligand>
        <name>ATP</name>
        <dbReference type="ChEBI" id="CHEBI:30616"/>
    </ligand>
</feature>
<evidence type="ECO:0000256" key="3">
    <source>
        <dbReference type="ARBA" id="ARBA00022741"/>
    </source>
</evidence>
<dbReference type="SUPFAM" id="SSF110942">
    <property type="entry name" value="HSP90 C-terminal domain"/>
    <property type="match status" value="1"/>
</dbReference>
<feature type="binding site" evidence="8">
    <location>
        <position position="341"/>
    </location>
    <ligand>
        <name>ATP</name>
        <dbReference type="ChEBI" id="CHEBI:30616"/>
    </ligand>
</feature>
<dbReference type="OrthoDB" id="9802640at2"/>
<dbReference type="STRING" id="200904.GCA_900168775_01736"/>
<dbReference type="GO" id="GO:0140662">
    <property type="term" value="F:ATP-dependent protein folding chaperone"/>
    <property type="evidence" value="ECO:0007669"/>
    <property type="project" value="InterPro"/>
</dbReference>
<dbReference type="Pfam" id="PF13589">
    <property type="entry name" value="HATPase_c_3"/>
    <property type="match status" value="1"/>
</dbReference>
<comment type="function">
    <text evidence="7">Molecular chaperone. Has ATPase activity.</text>
</comment>
<comment type="caution">
    <text evidence="9">The sequence shown here is derived from an EMBL/GenBank/DDBJ whole genome shotgun (WGS) entry which is preliminary data.</text>
</comment>
<comment type="caution">
    <text evidence="7">Lacks conserved residue(s) required for the propagation of feature annotation.</text>
</comment>
<dbReference type="GO" id="GO:0005737">
    <property type="term" value="C:cytoplasm"/>
    <property type="evidence" value="ECO:0007669"/>
    <property type="project" value="UniProtKB-SubCell"/>
</dbReference>
<evidence type="ECO:0000256" key="2">
    <source>
        <dbReference type="ARBA" id="ARBA00022490"/>
    </source>
</evidence>
<gene>
    <name evidence="7" type="primary">htpG</name>
    <name evidence="9" type="ORF">DES48_101377</name>
</gene>
<dbReference type="Gene3D" id="1.20.120.790">
    <property type="entry name" value="Heat shock protein 90, C-terminal domain"/>
    <property type="match status" value="1"/>
</dbReference>
<protein>
    <recommendedName>
        <fullName evidence="7">Chaperone protein HtpG</fullName>
    </recommendedName>
    <alternativeName>
        <fullName evidence="7">Heat shock protein HtpG</fullName>
    </alternativeName>
    <alternativeName>
        <fullName evidence="7">High temperature protein G</fullName>
    </alternativeName>
</protein>
<keyword evidence="5 7" id="KW-0346">Stress response</keyword>
<dbReference type="PROSITE" id="PS00298">
    <property type="entry name" value="HSP90"/>
    <property type="match status" value="1"/>
</dbReference>
<keyword evidence="10" id="KW-1185">Reference proteome</keyword>
<reference evidence="9 10" key="1">
    <citation type="submission" date="2018-06" db="EMBL/GenBank/DDBJ databases">
        <title>Genomic Encyclopedia of Type Strains, Phase IV (KMG-IV): sequencing the most valuable type-strain genomes for metagenomic binning, comparative biology and taxonomic classification.</title>
        <authorList>
            <person name="Goeker M."/>
        </authorList>
    </citation>
    <scope>NUCLEOTIDE SEQUENCE [LARGE SCALE GENOMIC DNA]</scope>
    <source>
        <strain evidence="9 10">DSM 15140</strain>
    </source>
</reference>
<dbReference type="EMBL" id="QNRI01000001">
    <property type="protein sequence ID" value="RBP01637.1"/>
    <property type="molecule type" value="Genomic_DNA"/>
</dbReference>
<dbReference type="Gene3D" id="3.30.565.10">
    <property type="entry name" value="Histidine kinase-like ATPase, C-terminal domain"/>
    <property type="match status" value="1"/>
</dbReference>
<dbReference type="GO" id="GO:0016887">
    <property type="term" value="F:ATP hydrolysis activity"/>
    <property type="evidence" value="ECO:0007669"/>
    <property type="project" value="InterPro"/>
</dbReference>
<evidence type="ECO:0000313" key="10">
    <source>
        <dbReference type="Proteomes" id="UP000252254"/>
    </source>
</evidence>
<dbReference type="HAMAP" id="MF_00505">
    <property type="entry name" value="HSP90"/>
    <property type="match status" value="1"/>
</dbReference>
<feature type="binding site" evidence="8">
    <location>
        <position position="35"/>
    </location>
    <ligand>
        <name>ATP</name>
        <dbReference type="ChEBI" id="CHEBI:30616"/>
    </ligand>
</feature>
<evidence type="ECO:0000313" key="9">
    <source>
        <dbReference type="EMBL" id="RBP01637.1"/>
    </source>
</evidence>
<dbReference type="InterPro" id="IPR020575">
    <property type="entry name" value="Hsp90_N"/>
</dbReference>
<dbReference type="Pfam" id="PF00183">
    <property type="entry name" value="HSP90"/>
    <property type="match status" value="1"/>
</dbReference>
<feature type="region of interest" description="C" evidence="7">
    <location>
        <begin position="552"/>
        <end position="627"/>
    </location>
</feature>
<dbReference type="Proteomes" id="UP000252254">
    <property type="component" value="Unassembled WGS sequence"/>
</dbReference>
<accession>A0A366EGW1</accession>
<organism evidence="9 10">
    <name type="scientific">Paraliobacillus ryukyuensis</name>
    <dbReference type="NCBI Taxonomy" id="200904"/>
    <lineage>
        <taxon>Bacteria</taxon>
        <taxon>Bacillati</taxon>
        <taxon>Bacillota</taxon>
        <taxon>Bacilli</taxon>
        <taxon>Bacillales</taxon>
        <taxon>Bacillaceae</taxon>
        <taxon>Paraliobacillus</taxon>
    </lineage>
</organism>
<evidence type="ECO:0000256" key="8">
    <source>
        <dbReference type="PIRSR" id="PIRSR002583-1"/>
    </source>
</evidence>
<dbReference type="SUPFAM" id="SSF55874">
    <property type="entry name" value="ATPase domain of HSP90 chaperone/DNA topoisomerase II/histidine kinase"/>
    <property type="match status" value="1"/>
</dbReference>
<feature type="region of interest" description="A; substrate-binding" evidence="7">
    <location>
        <begin position="1"/>
        <end position="341"/>
    </location>
</feature>
<keyword evidence="6 7" id="KW-0143">Chaperone</keyword>
<sequence>MTTKQFEAESKRLLEMMINSIYSQREVFLRELISNASDAIDKLYYKALTNDNLTFHPDDYYIKITPNKEKRELTIEDTGIGMTKEELVDHLGVIAKSGSLAFKKDNELKDGHDIIGQFGVGFYAAFMVADKVTVRTKSIDSDQAYVWVSEGAEGYTIEPSNKTNVGTEITLTIKESENEEDDFDQFLETNQLKSMIKKYSDFIRYPIKMDIVSQQPQEDGEEPTEVMEEKTVNSMIPIWKKNKSELTEADYHQFYKEKHYGYDQPLQHIHLSVDGNIRYDAILYIPESMPYNYYSAEYEKGLELYSNGVLIMNKCADLLPDYFSFVKGLVDSEDLSLNISREMLQHDRQLKLIAKNINRKVKSELQKLLKNDREKYEAFFESFGRQLKYGVYSDFGQNKNVLQDLLLFYSSKEKKLVTLAEYVDRMEADQAYIYYATGETNDRIERLPQTEFVLDKGYEVLYLTDDVDEFAVKMLANYQEKEFKSVASGDLGFESEEQSDTEDEVKENQALLAYMKTVLEDKVKDVRISKRLKSHPVCLSNDGDISIEMEKVLNMMPNNQQIKADKILEVNPNHDVFQLLQTSFDSNHHDRTDLLTNILYNQALLIEGLSVEDPVVFTNDIWKAISS</sequence>
<comment type="subunit">
    <text evidence="7">Homodimer.</text>
</comment>
<dbReference type="InterPro" id="IPR001404">
    <property type="entry name" value="Hsp90_fam"/>
</dbReference>
<evidence type="ECO:0000256" key="1">
    <source>
        <dbReference type="ARBA" id="ARBA00008239"/>
    </source>
</evidence>
<feature type="binding site" evidence="8">
    <location>
        <position position="96"/>
    </location>
    <ligand>
        <name>ATP</name>
        <dbReference type="ChEBI" id="CHEBI:30616"/>
    </ligand>
</feature>
<evidence type="ECO:0000256" key="6">
    <source>
        <dbReference type="ARBA" id="ARBA00023186"/>
    </source>
</evidence>
<feature type="binding site" evidence="8">
    <location>
        <position position="77"/>
    </location>
    <ligand>
        <name>ATP</name>
        <dbReference type="ChEBI" id="CHEBI:30616"/>
    </ligand>
</feature>
<evidence type="ECO:0000256" key="4">
    <source>
        <dbReference type="ARBA" id="ARBA00022840"/>
    </source>
</evidence>
<comment type="subcellular location">
    <subcellularLocation>
        <location evidence="7">Cytoplasm</location>
    </subcellularLocation>
</comment>
<evidence type="ECO:0000256" key="7">
    <source>
        <dbReference type="HAMAP-Rule" id="MF_00505"/>
    </source>
</evidence>
<dbReference type="CDD" id="cd16927">
    <property type="entry name" value="HATPase_Hsp90-like"/>
    <property type="match status" value="1"/>
</dbReference>
<feature type="binding site" evidence="8">
    <location>
        <begin position="97"/>
        <end position="98"/>
    </location>
    <ligand>
        <name>ATP</name>
        <dbReference type="ChEBI" id="CHEBI:30616"/>
    </ligand>
</feature>
<dbReference type="GO" id="GO:0005524">
    <property type="term" value="F:ATP binding"/>
    <property type="evidence" value="ECO:0007669"/>
    <property type="project" value="UniProtKB-UniRule"/>
</dbReference>
<dbReference type="PRINTS" id="PR00775">
    <property type="entry name" value="HEATSHOCK90"/>
</dbReference>